<dbReference type="EMBL" id="MK071979">
    <property type="protein sequence ID" value="AYV75304.1"/>
    <property type="molecule type" value="Genomic_DNA"/>
</dbReference>
<protein>
    <submittedName>
        <fullName evidence="1">Uncharacterized protein</fullName>
    </submittedName>
</protein>
<sequence length="968" mass="111733">MADIQEIQNEARIMVEQVNIKMNQPHIANKIFTDAKLTLESEDLFILKHVPYIEDFIEVSEHYGKDRNREELGKEVFKVINEIIPKNSTDIKTLHAINLLLETPSIKQYVITNTDYINLKASNTANISLQQSASVENVRYRQETASILERMHLRNKLVHNISEVNHDITHEALDDQKKSMDKLKEMGVKTNDKLNELLANDENLRKSISDAHNRIVRQQRIETCNKSCAFLAQVGARIQNEDLYRVGAIGYNLCNIASAIENMNNVGTVVGNIFENLVSFGSIGSSVLAIAGLFKKKGPSEMQMFSRMFNETISKLATVINERFDRIEKHLTIIHYTCINEFIQLKNINYRIENMLNNIESIVKSNLNDIKIMLSTINEKLTSVLNNQQLSERYKFLQEIYVYNNKVTGPFALTSEEFKNLFTTLKTYICDTVPNNRFINGDGSADNLLEIVKSFESDSDFDFNIKSIAKCINYDGQISNPIIYSWLVCIFMILVQSRYNEKTPRKISKAELSEVKKVLELGKSIKECLTQINACSKTTIFNTYKGQVEQVKTDYDKFYQSRLMIIKEQHRLANEKFYENYHNKLKEKFKVQDVPTSFDAPGCYNDSITIGNHHDKKGRYRRHEYPMNNPNYGYLHKNFYSANLANQATDFKAKYLGWFIEPSKYNNGQNLVLAYPNNYNPTVDNKIKELEQFQKGYYKVTYTIEGNKIVLTQYFVINNNEIPLNKCQYDCNPVAVVLPLSKNPNSLWFYWHGGNYSRGEHFRHCIKVDIYEHYSTAPNPTLYAAVRNNTGITQENIYVENDIIKTAYNDLQNEFKSMINNEYLGIIENNEIVINMAYNHYLLKATGDLVGINRQVLIHTLKNNQPIDVNVSFTAKTIDHKVLDYTYDMLNNIVTWYNNNNVDSNELDNSIDNEKHLTEENLLLRQVTTAIGQAVMAVVTEDQQQQIMQLLRNNLTIGGINRLGLLQQ</sequence>
<gene>
    <name evidence="1" type="ORF">Terrestrivirus1_178</name>
</gene>
<proteinExistence type="predicted"/>
<evidence type="ECO:0000313" key="1">
    <source>
        <dbReference type="EMBL" id="AYV75304.1"/>
    </source>
</evidence>
<reference evidence="1" key="1">
    <citation type="submission" date="2018-10" db="EMBL/GenBank/DDBJ databases">
        <title>Hidden diversity of soil giant viruses.</title>
        <authorList>
            <person name="Schulz F."/>
            <person name="Alteio L."/>
            <person name="Goudeau D."/>
            <person name="Ryan E.M."/>
            <person name="Malmstrom R.R."/>
            <person name="Blanchard J."/>
            <person name="Woyke T."/>
        </authorList>
    </citation>
    <scope>NUCLEOTIDE SEQUENCE</scope>
    <source>
        <strain evidence="1">TEV1</strain>
    </source>
</reference>
<accession>A0A3G4ZLL3</accession>
<name>A0A3G4ZLL3_9VIRU</name>
<organism evidence="1">
    <name type="scientific">Terrestrivirus sp</name>
    <dbReference type="NCBI Taxonomy" id="2487775"/>
    <lineage>
        <taxon>Viruses</taxon>
        <taxon>Varidnaviria</taxon>
        <taxon>Bamfordvirae</taxon>
        <taxon>Nucleocytoviricota</taxon>
        <taxon>Megaviricetes</taxon>
        <taxon>Imitervirales</taxon>
        <taxon>Mimiviridae</taxon>
        <taxon>Klosneuvirinae</taxon>
    </lineage>
</organism>